<dbReference type="SUPFAM" id="SSF55811">
    <property type="entry name" value="Nudix"/>
    <property type="match status" value="1"/>
</dbReference>
<keyword evidence="6" id="KW-0460">Magnesium</keyword>
<evidence type="ECO:0000256" key="7">
    <source>
        <dbReference type="ARBA" id="ARBA00051086"/>
    </source>
</evidence>
<dbReference type="eggNOG" id="KOG4432">
    <property type="taxonomic scope" value="Eukaryota"/>
</dbReference>
<comment type="function">
    <text evidence="8">Hydrolyzes UDP-glucose to glucose 1-phosphate and UMP and ADP-ribose to ribose 5-phosphate and AMP. The physiological substrate is probably UDP-glucose. Poor activity on other substrates such as ADP-glucose, CDP-glucose, GDP-glucose and GDP-mannose.</text>
</comment>
<organism evidence="14 15">
    <name type="scientific">Helobdella robusta</name>
    <name type="common">Californian leech</name>
    <dbReference type="NCBI Taxonomy" id="6412"/>
    <lineage>
        <taxon>Eukaryota</taxon>
        <taxon>Metazoa</taxon>
        <taxon>Spiralia</taxon>
        <taxon>Lophotrochozoa</taxon>
        <taxon>Annelida</taxon>
        <taxon>Clitellata</taxon>
        <taxon>Hirudinea</taxon>
        <taxon>Rhynchobdellida</taxon>
        <taxon>Glossiphoniidae</taxon>
        <taxon>Helobdella</taxon>
    </lineage>
</organism>
<dbReference type="GO" id="GO:0008768">
    <property type="term" value="F:UDP-sugar diphosphatase activity"/>
    <property type="evidence" value="ECO:0000318"/>
    <property type="project" value="GO_Central"/>
</dbReference>
<reference evidence="14" key="3">
    <citation type="submission" date="2015-06" db="UniProtKB">
        <authorList>
            <consortium name="EnsemblMetazoa"/>
        </authorList>
    </citation>
    <scope>IDENTIFICATION</scope>
</reference>
<comment type="subcellular location">
    <subcellularLocation>
        <location evidence="2">Cytoplasm</location>
    </subcellularLocation>
</comment>
<dbReference type="CTD" id="20195910"/>
<comment type="subunit">
    <text evidence="3">Homodimer.</text>
</comment>
<dbReference type="KEGG" id="hro:HELRODRAFT_125444"/>
<dbReference type="EC" id="3.6.1.45" evidence="9"/>
<dbReference type="PANTHER" id="PTHR11839:SF15">
    <property type="entry name" value="URIDINE DIPHOSPHATE GLUCOSE PYROPHOSPHATASE NUDT14"/>
    <property type="match status" value="1"/>
</dbReference>
<evidence type="ECO:0000313" key="13">
    <source>
        <dbReference type="EMBL" id="ESO06262.1"/>
    </source>
</evidence>
<reference evidence="13 15" key="2">
    <citation type="journal article" date="2013" name="Nature">
        <title>Insights into bilaterian evolution from three spiralian genomes.</title>
        <authorList>
            <person name="Simakov O."/>
            <person name="Marletaz F."/>
            <person name="Cho S.J."/>
            <person name="Edsinger-Gonzales E."/>
            <person name="Havlak P."/>
            <person name="Hellsten U."/>
            <person name="Kuo D.H."/>
            <person name="Larsson T."/>
            <person name="Lv J."/>
            <person name="Arendt D."/>
            <person name="Savage R."/>
            <person name="Osoegawa K."/>
            <person name="de Jong P."/>
            <person name="Grimwood J."/>
            <person name="Chapman J.A."/>
            <person name="Shapiro H."/>
            <person name="Aerts A."/>
            <person name="Otillar R.P."/>
            <person name="Terry A.Y."/>
            <person name="Boore J.L."/>
            <person name="Grigoriev I.V."/>
            <person name="Lindberg D.R."/>
            <person name="Seaver E.C."/>
            <person name="Weisblat D.A."/>
            <person name="Putnam N.H."/>
            <person name="Rokhsar D.S."/>
        </authorList>
    </citation>
    <scope>NUCLEOTIDE SEQUENCE</scope>
</reference>
<dbReference type="FunCoup" id="T1EH60">
    <property type="interactions" value="328"/>
</dbReference>
<evidence type="ECO:0000313" key="14">
    <source>
        <dbReference type="EnsemblMetazoa" id="HelroP125444"/>
    </source>
</evidence>
<dbReference type="EMBL" id="KB096324">
    <property type="protein sequence ID" value="ESO06262.1"/>
    <property type="molecule type" value="Genomic_DNA"/>
</dbReference>
<evidence type="ECO:0000259" key="12">
    <source>
        <dbReference type="PROSITE" id="PS51462"/>
    </source>
</evidence>
<dbReference type="FunFam" id="3.90.79.10:FF:000035">
    <property type="entry name" value="Uridine diphosphate glucose pyrophosphatase"/>
    <property type="match status" value="1"/>
</dbReference>
<keyword evidence="4" id="KW-0963">Cytoplasm</keyword>
<keyword evidence="5" id="KW-0378">Hydrolase</keyword>
<evidence type="ECO:0000256" key="10">
    <source>
        <dbReference type="ARBA" id="ARBA00071467"/>
    </source>
</evidence>
<dbReference type="OMA" id="CLLYHKQ"/>
<accession>T1EH60</accession>
<gene>
    <name evidence="14" type="primary">20195910</name>
    <name evidence="13" type="ORF">HELRODRAFT_125444</name>
</gene>
<evidence type="ECO:0000256" key="4">
    <source>
        <dbReference type="ARBA" id="ARBA00022490"/>
    </source>
</evidence>
<dbReference type="PROSITE" id="PS51462">
    <property type="entry name" value="NUDIX"/>
    <property type="match status" value="1"/>
</dbReference>
<protein>
    <recommendedName>
        <fullName evidence="10">Uridine diphosphate glucose pyrophosphatase NUDT14</fullName>
        <ecNumber evidence="9">3.6.1.45</ecNumber>
    </recommendedName>
    <alternativeName>
        <fullName evidence="11">Nucleoside diphosphate-linked moiety X motif 14</fullName>
    </alternativeName>
</protein>
<dbReference type="STRING" id="6412.T1EH60"/>
<name>T1EH60_HELRO</name>
<dbReference type="RefSeq" id="XP_009015630.1">
    <property type="nucleotide sequence ID" value="XM_009017382.1"/>
</dbReference>
<keyword evidence="15" id="KW-1185">Reference proteome</keyword>
<evidence type="ECO:0000256" key="3">
    <source>
        <dbReference type="ARBA" id="ARBA00011738"/>
    </source>
</evidence>
<dbReference type="InParanoid" id="T1EH60"/>
<dbReference type="GO" id="GO:0005737">
    <property type="term" value="C:cytoplasm"/>
    <property type="evidence" value="ECO:0007669"/>
    <property type="project" value="UniProtKB-SubCell"/>
</dbReference>
<dbReference type="GO" id="GO:0019693">
    <property type="term" value="P:ribose phosphate metabolic process"/>
    <property type="evidence" value="ECO:0000318"/>
    <property type="project" value="GO_Central"/>
</dbReference>
<dbReference type="HOGENOM" id="CLU_062658_1_0_1"/>
<comment type="cofactor">
    <cofactor evidence="1">
        <name>Mg(2+)</name>
        <dbReference type="ChEBI" id="CHEBI:18420"/>
    </cofactor>
</comment>
<comment type="catalytic activity">
    <reaction evidence="7">
        <text>UDP-sugar + H2O = UMP + alpha-D-aldose 1-phosphate.</text>
        <dbReference type="EC" id="3.6.1.45"/>
    </reaction>
</comment>
<evidence type="ECO:0000256" key="1">
    <source>
        <dbReference type="ARBA" id="ARBA00001946"/>
    </source>
</evidence>
<proteinExistence type="predicted"/>
<evidence type="ECO:0000256" key="5">
    <source>
        <dbReference type="ARBA" id="ARBA00022801"/>
    </source>
</evidence>
<dbReference type="AlphaFoldDB" id="T1EH60"/>
<dbReference type="PANTHER" id="PTHR11839">
    <property type="entry name" value="UDP/ADP-SUGAR PYROPHOSPHATASE"/>
    <property type="match status" value="1"/>
</dbReference>
<reference evidence="15" key="1">
    <citation type="submission" date="2012-12" db="EMBL/GenBank/DDBJ databases">
        <authorList>
            <person name="Hellsten U."/>
            <person name="Grimwood J."/>
            <person name="Chapman J.A."/>
            <person name="Shapiro H."/>
            <person name="Aerts A."/>
            <person name="Otillar R.P."/>
            <person name="Terry A.Y."/>
            <person name="Boore J.L."/>
            <person name="Simakov O."/>
            <person name="Marletaz F."/>
            <person name="Cho S.-J."/>
            <person name="Edsinger-Gonzales E."/>
            <person name="Havlak P."/>
            <person name="Kuo D.-H."/>
            <person name="Larsson T."/>
            <person name="Lv J."/>
            <person name="Arendt D."/>
            <person name="Savage R."/>
            <person name="Osoegawa K."/>
            <person name="de Jong P."/>
            <person name="Lindberg D.R."/>
            <person name="Seaver E.C."/>
            <person name="Weisblat D.A."/>
            <person name="Putnam N.H."/>
            <person name="Grigoriev I.V."/>
            <person name="Rokhsar D.S."/>
        </authorList>
    </citation>
    <scope>NUCLEOTIDE SEQUENCE</scope>
</reference>
<evidence type="ECO:0000256" key="2">
    <source>
        <dbReference type="ARBA" id="ARBA00004496"/>
    </source>
</evidence>
<sequence>DVTHSHNSCGILLHNITRNVFVFVRQFRPAVLMHDVGMKLLSVNGETCVNIEHDTLQRGFTVELCAGIIDKKDKSVEETAALEVLEECGYRINFKDLEPISSTRLPLNLGTLQSMFYIKVTDDMKVDGYGGGNEEEGELIQVVEVKVEDVLKSVFDDQLPRPVGWTFAIVWFCYTK</sequence>
<evidence type="ECO:0000256" key="9">
    <source>
        <dbReference type="ARBA" id="ARBA00066480"/>
    </source>
</evidence>
<evidence type="ECO:0000256" key="6">
    <source>
        <dbReference type="ARBA" id="ARBA00022842"/>
    </source>
</evidence>
<dbReference type="EnsemblMetazoa" id="HelroT125444">
    <property type="protein sequence ID" value="HelroP125444"/>
    <property type="gene ID" value="HelroG125444"/>
</dbReference>
<dbReference type="InterPro" id="IPR015797">
    <property type="entry name" value="NUDIX_hydrolase-like_dom_sf"/>
</dbReference>
<dbReference type="Gene3D" id="3.90.79.10">
    <property type="entry name" value="Nucleoside Triphosphate Pyrophosphohydrolase"/>
    <property type="match status" value="1"/>
</dbReference>
<dbReference type="InterPro" id="IPR000086">
    <property type="entry name" value="NUDIX_hydrolase_dom"/>
</dbReference>
<dbReference type="OrthoDB" id="10249920at2759"/>
<dbReference type="EMBL" id="AMQM01000596">
    <property type="status" value="NOT_ANNOTATED_CDS"/>
    <property type="molecule type" value="Genomic_DNA"/>
</dbReference>
<evidence type="ECO:0000313" key="15">
    <source>
        <dbReference type="Proteomes" id="UP000015101"/>
    </source>
</evidence>
<dbReference type="Proteomes" id="UP000015101">
    <property type="component" value="Unassembled WGS sequence"/>
</dbReference>
<evidence type="ECO:0000256" key="11">
    <source>
        <dbReference type="ARBA" id="ARBA00080475"/>
    </source>
</evidence>
<dbReference type="GeneID" id="20195910"/>
<dbReference type="GO" id="GO:0006753">
    <property type="term" value="P:nucleoside phosphate metabolic process"/>
    <property type="evidence" value="ECO:0000318"/>
    <property type="project" value="GO_Central"/>
</dbReference>
<evidence type="ECO:0000256" key="8">
    <source>
        <dbReference type="ARBA" id="ARBA00054674"/>
    </source>
</evidence>
<feature type="domain" description="Nudix hydrolase" evidence="12">
    <location>
        <begin position="4"/>
        <end position="168"/>
    </location>
</feature>